<name>A0ABY3ZVL1_9STAP</name>
<reference evidence="2" key="1">
    <citation type="submission" date="2022-03" db="EMBL/GenBank/DDBJ databases">
        <authorList>
            <person name="Vrbovska V."/>
            <person name="Kovarovic V."/>
            <person name="Botka T."/>
            <person name="Pantucek R."/>
        </authorList>
    </citation>
    <scope>NUCLEOTIDE SEQUENCE</scope>
    <source>
        <strain evidence="2">CCM 2609</strain>
    </source>
</reference>
<evidence type="ECO:0000313" key="2">
    <source>
        <dbReference type="EMBL" id="UOB20943.1"/>
    </source>
</evidence>
<reference evidence="2" key="2">
    <citation type="submission" date="2022-04" db="EMBL/GenBank/DDBJ databases">
        <title>Antimicrobial genetic elements in methicillin-resistant Macrococcus armenti.</title>
        <authorList>
            <person name="Keller J.E."/>
            <person name="Schwendener S."/>
            <person name="Pantucek R."/>
            <person name="Perreten V."/>
        </authorList>
    </citation>
    <scope>NUCLEOTIDE SEQUENCE</scope>
    <source>
        <strain evidence="2">CCM 2609</strain>
    </source>
</reference>
<dbReference type="Proteomes" id="UP000830343">
    <property type="component" value="Chromosome"/>
</dbReference>
<evidence type="ECO:0000313" key="3">
    <source>
        <dbReference type="Proteomes" id="UP000830343"/>
    </source>
</evidence>
<protein>
    <submittedName>
        <fullName evidence="2">GNAT family N-acetyltransferase</fullName>
        <ecNumber evidence="2">2.3.1.-</ecNumber>
    </submittedName>
</protein>
<proteinExistence type="predicted"/>
<dbReference type="GO" id="GO:0016746">
    <property type="term" value="F:acyltransferase activity"/>
    <property type="evidence" value="ECO:0007669"/>
    <property type="project" value="UniProtKB-KW"/>
</dbReference>
<dbReference type="InterPro" id="IPR000182">
    <property type="entry name" value="GNAT_dom"/>
</dbReference>
<keyword evidence="2" id="KW-0808">Transferase</keyword>
<dbReference type="SUPFAM" id="SSF55729">
    <property type="entry name" value="Acyl-CoA N-acyltransferases (Nat)"/>
    <property type="match status" value="1"/>
</dbReference>
<dbReference type="PROSITE" id="PS51186">
    <property type="entry name" value="GNAT"/>
    <property type="match status" value="1"/>
</dbReference>
<sequence>MWHYKTYESLTHDEIYQIFKLRIDTFVVEQKSYYPDIDERDLSCIHYFKKEGDKVAAYARIILDENKVKLGRVIVNPEFRGQGLARELVQNGLDYIKENYSDKNISLNAQAHLKDFYASFGLTPSSDIYFLDLIPHIDMSRKPFA</sequence>
<dbReference type="EC" id="2.3.1.-" evidence="2"/>
<accession>A0ABY3ZVL1</accession>
<dbReference type="CDD" id="cd04301">
    <property type="entry name" value="NAT_SF"/>
    <property type="match status" value="1"/>
</dbReference>
<keyword evidence="3" id="KW-1185">Reference proteome</keyword>
<organism evidence="2 3">
    <name type="scientific">Macrococcus armenti</name>
    <dbReference type="NCBI Taxonomy" id="2875764"/>
    <lineage>
        <taxon>Bacteria</taxon>
        <taxon>Bacillati</taxon>
        <taxon>Bacillota</taxon>
        <taxon>Bacilli</taxon>
        <taxon>Bacillales</taxon>
        <taxon>Staphylococcaceae</taxon>
        <taxon>Macrococcus</taxon>
    </lineage>
</organism>
<dbReference type="InterPro" id="IPR016181">
    <property type="entry name" value="Acyl_CoA_acyltransferase"/>
</dbReference>
<evidence type="ECO:0000259" key="1">
    <source>
        <dbReference type="PROSITE" id="PS51186"/>
    </source>
</evidence>
<dbReference type="RefSeq" id="WP_243366238.1">
    <property type="nucleotide sequence ID" value="NZ_CP094348.1"/>
</dbReference>
<gene>
    <name evidence="2" type="ORF">MRZ06_02360</name>
</gene>
<feature type="domain" description="N-acetyltransferase" evidence="1">
    <location>
        <begin position="5"/>
        <end position="144"/>
    </location>
</feature>
<keyword evidence="2" id="KW-0012">Acyltransferase</keyword>
<dbReference type="EMBL" id="CP094348">
    <property type="protein sequence ID" value="UOB20943.1"/>
    <property type="molecule type" value="Genomic_DNA"/>
</dbReference>
<dbReference type="Pfam" id="PF13673">
    <property type="entry name" value="Acetyltransf_10"/>
    <property type="match status" value="1"/>
</dbReference>
<dbReference type="Gene3D" id="3.40.630.30">
    <property type="match status" value="1"/>
</dbReference>